<keyword evidence="1" id="KW-0812">Transmembrane</keyword>
<feature type="transmembrane region" description="Helical" evidence="1">
    <location>
        <begin position="31"/>
        <end position="52"/>
    </location>
</feature>
<dbReference type="KEGG" id="ccp:CHC_T00004656001"/>
<dbReference type="OMA" id="HENKGFE"/>
<evidence type="ECO:0000313" key="2">
    <source>
        <dbReference type="EMBL" id="CDF36293.1"/>
    </source>
</evidence>
<proteinExistence type="predicted"/>
<accession>R7QES8</accession>
<sequence length="397" mass="44344">MDSREDSLLLPKSFVQNAQRRSTQWYSPKTWRIPFLLTVAILVSLFAYIFFWEPNNMRESRMMIREKSTNPNGHNKDCSSKHFKNETLKTVMEFPFNGLFLQHGFSEFEASDVVMVQGSSEAFVVFDNVFSIARLRRPQSHRASNTIASSPVRPQAPSSLLKWSGDTSGKSGFECIAYNESAQVYLVVQESISHDDGSERAVTYDVTFNETTAVVGTRCVADFAFSHSNKGFEGAIIVTTKQGTSLLVGLCEGNYCVGGKKGRKAGNGRLVVMKRVMQDGSCIYETVDVVNLPPEVAFEDYSAIAIWDETTVAIASQQNSAIFIGKLDLDNGVKVTGERIVDFPRNDNCEIKYCNVEGIAFANENTIVSVSDSMKDDGRQDFRCREKDESIDVFQLM</sequence>
<keyword evidence="1" id="KW-0472">Membrane</keyword>
<dbReference type="GeneID" id="17323827"/>
<evidence type="ECO:0000313" key="3">
    <source>
        <dbReference type="Proteomes" id="UP000012073"/>
    </source>
</evidence>
<gene>
    <name evidence="2" type="ORF">CHC_T00004656001</name>
</gene>
<dbReference type="OrthoDB" id="340166at2759"/>
<dbReference type="Gramene" id="CDF36293">
    <property type="protein sequence ID" value="CDF36293"/>
    <property type="gene ID" value="CHC_T00004656001"/>
</dbReference>
<keyword evidence="1" id="KW-1133">Transmembrane helix</keyword>
<dbReference type="EMBL" id="HG001769">
    <property type="protein sequence ID" value="CDF36293.1"/>
    <property type="molecule type" value="Genomic_DNA"/>
</dbReference>
<dbReference type="AlphaFoldDB" id="R7QES8"/>
<name>R7QES8_CHOCR</name>
<keyword evidence="3" id="KW-1185">Reference proteome</keyword>
<reference evidence="3" key="1">
    <citation type="journal article" date="2013" name="Proc. Natl. Acad. Sci. U.S.A.">
        <title>Genome structure and metabolic features in the red seaweed Chondrus crispus shed light on evolution of the Archaeplastida.</title>
        <authorList>
            <person name="Collen J."/>
            <person name="Porcel B."/>
            <person name="Carre W."/>
            <person name="Ball S.G."/>
            <person name="Chaparro C."/>
            <person name="Tonon T."/>
            <person name="Barbeyron T."/>
            <person name="Michel G."/>
            <person name="Noel B."/>
            <person name="Valentin K."/>
            <person name="Elias M."/>
            <person name="Artiguenave F."/>
            <person name="Arun A."/>
            <person name="Aury J.M."/>
            <person name="Barbosa-Neto J.F."/>
            <person name="Bothwell J.H."/>
            <person name="Bouget F.Y."/>
            <person name="Brillet L."/>
            <person name="Cabello-Hurtado F."/>
            <person name="Capella-Gutierrez S."/>
            <person name="Charrier B."/>
            <person name="Cladiere L."/>
            <person name="Cock J.M."/>
            <person name="Coelho S.M."/>
            <person name="Colleoni C."/>
            <person name="Czjzek M."/>
            <person name="Da Silva C."/>
            <person name="Delage L."/>
            <person name="Denoeud F."/>
            <person name="Deschamps P."/>
            <person name="Dittami S.M."/>
            <person name="Gabaldon T."/>
            <person name="Gachon C.M."/>
            <person name="Groisillier A."/>
            <person name="Herve C."/>
            <person name="Jabbari K."/>
            <person name="Katinka M."/>
            <person name="Kloareg B."/>
            <person name="Kowalczyk N."/>
            <person name="Labadie K."/>
            <person name="Leblanc C."/>
            <person name="Lopez P.J."/>
            <person name="McLachlan D.H."/>
            <person name="Meslet-Cladiere L."/>
            <person name="Moustafa A."/>
            <person name="Nehr Z."/>
            <person name="Nyvall Collen P."/>
            <person name="Panaud O."/>
            <person name="Partensky F."/>
            <person name="Poulain J."/>
            <person name="Rensing S.A."/>
            <person name="Rousvoal S."/>
            <person name="Samson G."/>
            <person name="Symeonidi A."/>
            <person name="Weissenbach J."/>
            <person name="Zambounis A."/>
            <person name="Wincker P."/>
            <person name="Boyen C."/>
        </authorList>
    </citation>
    <scope>NUCLEOTIDE SEQUENCE [LARGE SCALE GENOMIC DNA]</scope>
    <source>
        <strain evidence="3">cv. Stackhouse</strain>
    </source>
</reference>
<evidence type="ECO:0000256" key="1">
    <source>
        <dbReference type="SAM" id="Phobius"/>
    </source>
</evidence>
<protein>
    <submittedName>
        <fullName evidence="2">Uncharacterized protein</fullName>
    </submittedName>
</protein>
<dbReference type="Proteomes" id="UP000012073">
    <property type="component" value="Unassembled WGS sequence"/>
</dbReference>
<organism evidence="2 3">
    <name type="scientific">Chondrus crispus</name>
    <name type="common">Carrageen Irish moss</name>
    <name type="synonym">Polymorpha crispa</name>
    <dbReference type="NCBI Taxonomy" id="2769"/>
    <lineage>
        <taxon>Eukaryota</taxon>
        <taxon>Rhodophyta</taxon>
        <taxon>Florideophyceae</taxon>
        <taxon>Rhodymeniophycidae</taxon>
        <taxon>Gigartinales</taxon>
        <taxon>Gigartinaceae</taxon>
        <taxon>Chondrus</taxon>
    </lineage>
</organism>
<dbReference type="RefSeq" id="XP_005716112.1">
    <property type="nucleotide sequence ID" value="XM_005716055.1"/>
</dbReference>